<gene>
    <name evidence="1" type="ORF">MW7_003015</name>
</gene>
<protein>
    <submittedName>
        <fullName evidence="1">CHASE2 domain-containing protein</fullName>
    </submittedName>
</protein>
<dbReference type="Proteomes" id="UP000004277">
    <property type="component" value="Unassembled WGS sequence"/>
</dbReference>
<evidence type="ECO:0000313" key="2">
    <source>
        <dbReference type="Proteomes" id="UP000004277"/>
    </source>
</evidence>
<name>A0ACD3SSC2_9BURK</name>
<keyword evidence="2" id="KW-1185">Reference proteome</keyword>
<organism evidence="1 2">
    <name type="scientific">Imbroritus primus</name>
    <dbReference type="NCBI Taxonomy" id="3058603"/>
    <lineage>
        <taxon>Bacteria</taxon>
        <taxon>Pseudomonadati</taxon>
        <taxon>Pseudomonadota</taxon>
        <taxon>Betaproteobacteria</taxon>
        <taxon>Burkholderiales</taxon>
        <taxon>Burkholderiaceae</taxon>
        <taxon>Imbroritus</taxon>
    </lineage>
</organism>
<sequence>MKSADSTASFTRRTIVEWLIFAPIIVILTAYAASFSGLGRPDQALYDHSIARLHRTPSPEIVIVAIDDASIQALGRWPWRRALHASLLTHICATPDMQPRALGLALILSEPDERYPHDDVALANAMRRCPHVVLPATIESIGSNRAEVRRPLSIFAARHGHINLEIDSDGIARSVFLVEGDRRNPLDHFAVEMVADDPRFPSALPNVRRQRARPASAMFGPNWTRDKWMYIPFVGPPGSFETVSYVDVLRGSVPESMFAGKYVLIGATATGLNDSFPTAVSGSGQGMSGVEIIATVMQSLMDGSEIAPLSRQWSMLLSVVAVLVTLGAVLLLPPRWALLATGVILVSVLLLCLVLLDRAHVWFAPMAALIGIALVYPIWSWRRQEAALRYLADEFSRLDQEPVLFHEAISTHRMSDTLDQRVMDMHRVTSRVRNLRQFLADGIDSVPDATVVCNLGGRVTLANRQAVALIGHLDVPGVGRDGLEDGGAALRDIVAELFPDSDAGQRYVEQLIAGETAPLSERSVDGIELTDRSGRAMLMRGGPLRTSMGTTAGYIVIWVDINSIRQAERKREEMMRFLSHDIRSPQASILALLELQKDRNTAVSENELAQRVSNYARRTLGLADEFIQLAKAESSVIRQEPLDLVEIVMDASDEMWVLANAHGVTLLTDLQVSEASVVGDRSLLVRAVINLTGNAIKFSPAKGTVTLRLRAEDHVYVIEVIDQGRGISPEDQLRLFQPFQRIQVPGQVQPEGIGLGLVFVRTVVQRHNGDVGVHSAHGAGATFFIRLPAQLTEMAA</sequence>
<accession>A0ACD3SSC2</accession>
<reference evidence="1" key="1">
    <citation type="submission" date="2019-05" db="EMBL/GenBank/DDBJ databases">
        <title>Revised genome assembly of Burkholderiaceae (previously Ralstonia) sp. PBA.</title>
        <authorList>
            <person name="Gan H.M."/>
        </authorList>
    </citation>
    <scope>NUCLEOTIDE SEQUENCE</scope>
    <source>
        <strain evidence="1">PBA</strain>
    </source>
</reference>
<proteinExistence type="predicted"/>
<dbReference type="EMBL" id="AKCV02000011">
    <property type="protein sequence ID" value="TMS59164.1"/>
    <property type="molecule type" value="Genomic_DNA"/>
</dbReference>
<comment type="caution">
    <text evidence="1">The sequence shown here is derived from an EMBL/GenBank/DDBJ whole genome shotgun (WGS) entry which is preliminary data.</text>
</comment>
<evidence type="ECO:0000313" key="1">
    <source>
        <dbReference type="EMBL" id="TMS59164.1"/>
    </source>
</evidence>